<reference evidence="5" key="1">
    <citation type="submission" date="2022-01" db="EMBL/GenBank/DDBJ databases">
        <title>Genome Sequence Resource for Two Populations of Ditylenchus destructor, the Migratory Endoparasitic Phytonematode.</title>
        <authorList>
            <person name="Zhang H."/>
            <person name="Lin R."/>
            <person name="Xie B."/>
        </authorList>
    </citation>
    <scope>NUCLEOTIDE SEQUENCE</scope>
    <source>
        <strain evidence="5">BazhouSP</strain>
    </source>
</reference>
<proteinExistence type="inferred from homology"/>
<comment type="caution">
    <text evidence="5">The sequence shown here is derived from an EMBL/GenBank/DDBJ whole genome shotgun (WGS) entry which is preliminary data.</text>
</comment>
<keyword evidence="1 4" id="KW-0853">WD repeat</keyword>
<name>A0AAD4NAV1_9BILA</name>
<dbReference type="GO" id="GO:0000445">
    <property type="term" value="C:THO complex part of transcription export complex"/>
    <property type="evidence" value="ECO:0007669"/>
    <property type="project" value="TreeGrafter"/>
</dbReference>
<dbReference type="Proteomes" id="UP001201812">
    <property type="component" value="Unassembled WGS sequence"/>
</dbReference>
<evidence type="ECO:0000313" key="6">
    <source>
        <dbReference type="Proteomes" id="UP001201812"/>
    </source>
</evidence>
<dbReference type="InterPro" id="IPR036322">
    <property type="entry name" value="WD40_repeat_dom_sf"/>
</dbReference>
<keyword evidence="2" id="KW-0677">Repeat</keyword>
<dbReference type="InterPro" id="IPR001680">
    <property type="entry name" value="WD40_rpt"/>
</dbReference>
<keyword evidence="6" id="KW-1185">Reference proteome</keyword>
<organism evidence="5 6">
    <name type="scientific">Ditylenchus destructor</name>
    <dbReference type="NCBI Taxonomy" id="166010"/>
    <lineage>
        <taxon>Eukaryota</taxon>
        <taxon>Metazoa</taxon>
        <taxon>Ecdysozoa</taxon>
        <taxon>Nematoda</taxon>
        <taxon>Chromadorea</taxon>
        <taxon>Rhabditida</taxon>
        <taxon>Tylenchina</taxon>
        <taxon>Tylenchomorpha</taxon>
        <taxon>Sphaerularioidea</taxon>
        <taxon>Anguinidae</taxon>
        <taxon>Anguininae</taxon>
        <taxon>Ditylenchus</taxon>
    </lineage>
</organism>
<dbReference type="GO" id="GO:0006406">
    <property type="term" value="P:mRNA export from nucleus"/>
    <property type="evidence" value="ECO:0007669"/>
    <property type="project" value="InterPro"/>
</dbReference>
<evidence type="ECO:0000313" key="5">
    <source>
        <dbReference type="EMBL" id="KAI1717425.1"/>
    </source>
</evidence>
<dbReference type="PANTHER" id="PTHR22839:SF0">
    <property type="entry name" value="THO COMPLEX SUBUNIT 3"/>
    <property type="match status" value="1"/>
</dbReference>
<dbReference type="InterPro" id="IPR040132">
    <property type="entry name" value="Tex1/THOC3"/>
</dbReference>
<dbReference type="SUPFAM" id="SSF50978">
    <property type="entry name" value="WD40 repeat-like"/>
    <property type="match status" value="1"/>
</dbReference>
<evidence type="ECO:0000256" key="3">
    <source>
        <dbReference type="ARBA" id="ARBA00046343"/>
    </source>
</evidence>
<dbReference type="PANTHER" id="PTHR22839">
    <property type="entry name" value="THO COMPLEX SUBUNIT 3 THO3"/>
    <property type="match status" value="1"/>
</dbReference>
<protein>
    <submittedName>
        <fullName evidence="5">THO complex subunit 3</fullName>
    </submittedName>
</protein>
<dbReference type="EMBL" id="JAKKPZ010000009">
    <property type="protein sequence ID" value="KAI1717425.1"/>
    <property type="molecule type" value="Genomic_DNA"/>
</dbReference>
<gene>
    <name evidence="5" type="ORF">DdX_07172</name>
</gene>
<evidence type="ECO:0000256" key="1">
    <source>
        <dbReference type="ARBA" id="ARBA00022574"/>
    </source>
</evidence>
<comment type="similarity">
    <text evidence="3">Belongs to the THOC3 family.</text>
</comment>
<dbReference type="SMART" id="SM00320">
    <property type="entry name" value="WD40"/>
    <property type="match status" value="3"/>
</dbReference>
<dbReference type="Pfam" id="PF00400">
    <property type="entry name" value="WD40"/>
    <property type="match status" value="2"/>
</dbReference>
<accession>A0AAD4NAV1</accession>
<dbReference type="InterPro" id="IPR015943">
    <property type="entry name" value="WD40/YVTN_repeat-like_dom_sf"/>
</dbReference>
<feature type="repeat" description="WD" evidence="4">
    <location>
        <begin position="223"/>
        <end position="255"/>
    </location>
</feature>
<dbReference type="PROSITE" id="PS50082">
    <property type="entry name" value="WD_REPEATS_2"/>
    <property type="match status" value="1"/>
</dbReference>
<evidence type="ECO:0000256" key="4">
    <source>
        <dbReference type="PROSITE-ProRule" id="PRU00221"/>
    </source>
</evidence>
<evidence type="ECO:0000256" key="2">
    <source>
        <dbReference type="ARBA" id="ARBA00022737"/>
    </source>
</evidence>
<sequence length="344" mass="38152">MVKDQKSVLKEFVHDTSFLSPSASSDFFKRKNRSRAYDSPDNIRASALSWNNTGTLLACAGIENRGISIGSLDEKSCRVKQTSIAFESADEGIEAVEFSKHDEFLLASSSNGKTVRTFDVRSPKTPCTTKSVLDTNLFLSWTHCGNFIVLGDKSDTISLLDRRINKVVESVSFKVEINEFICHPNGEYIFITTDHGKLEIFSLPKLKRVKSIQAHPPLSSCQSIAMSPNENYIVVGGSDACCSIWDLRDLICVQTLTRLDYPIRTVSFSHCGNLIASGSEDRLIDIAWASTGEKVAEVPIQAECFDVAWHPRLYLLAYATGLGVDTLRDRDRDNVSVRIFGYSG</sequence>
<dbReference type="AlphaFoldDB" id="A0AAD4NAV1"/>
<dbReference type="Gene3D" id="2.130.10.10">
    <property type="entry name" value="YVTN repeat-like/Quinoprotein amine dehydrogenase"/>
    <property type="match status" value="2"/>
</dbReference>